<dbReference type="InterPro" id="IPR038461">
    <property type="entry name" value="Schlafen_AlbA_2_dom_sf"/>
</dbReference>
<dbReference type="Pfam" id="PF04326">
    <property type="entry name" value="SLFN_AlbA_2"/>
    <property type="match status" value="1"/>
</dbReference>
<dbReference type="GO" id="GO:0005524">
    <property type="term" value="F:ATP binding"/>
    <property type="evidence" value="ECO:0007669"/>
    <property type="project" value="UniProtKB-KW"/>
</dbReference>
<dbReference type="Gene3D" id="3.30.950.30">
    <property type="entry name" value="Schlafen, AAA domain"/>
    <property type="match status" value="1"/>
</dbReference>
<evidence type="ECO:0000256" key="1">
    <source>
        <dbReference type="SAM" id="MobiDB-lite"/>
    </source>
</evidence>
<dbReference type="Pfam" id="PF13412">
    <property type="entry name" value="HTH_24"/>
    <property type="match status" value="1"/>
</dbReference>
<accession>A0A485LU11</accession>
<dbReference type="AlphaFoldDB" id="A0A485LU11"/>
<gene>
    <name evidence="3" type="ORF">SCFA_1070002</name>
</gene>
<dbReference type="InterPro" id="IPR007421">
    <property type="entry name" value="Schlafen_AlbA_2_dom"/>
</dbReference>
<keyword evidence="3" id="KW-0067">ATP-binding</keyword>
<keyword evidence="3" id="KW-0547">Nucleotide-binding</keyword>
<evidence type="ECO:0000259" key="2">
    <source>
        <dbReference type="Pfam" id="PF04326"/>
    </source>
</evidence>
<organism evidence="3">
    <name type="scientific">anaerobic digester metagenome</name>
    <dbReference type="NCBI Taxonomy" id="1263854"/>
    <lineage>
        <taxon>unclassified sequences</taxon>
        <taxon>metagenomes</taxon>
        <taxon>ecological metagenomes</taxon>
    </lineage>
</organism>
<evidence type="ECO:0000313" key="3">
    <source>
        <dbReference type="EMBL" id="VFU11420.1"/>
    </source>
</evidence>
<feature type="compositionally biased region" description="Polar residues" evidence="1">
    <location>
        <begin position="40"/>
        <end position="49"/>
    </location>
</feature>
<proteinExistence type="predicted"/>
<dbReference type="InterPro" id="IPR036390">
    <property type="entry name" value="WH_DNA-bd_sf"/>
</dbReference>
<dbReference type="Gene3D" id="1.10.10.10">
    <property type="entry name" value="Winged helix-like DNA-binding domain superfamily/Winged helix DNA-binding domain"/>
    <property type="match status" value="1"/>
</dbReference>
<dbReference type="EMBL" id="CAADRM010000010">
    <property type="protein sequence ID" value="VFU11420.1"/>
    <property type="molecule type" value="Genomic_DNA"/>
</dbReference>
<name>A0A485LU11_9ZZZZ</name>
<feature type="domain" description="Schlafen AlbA-2" evidence="2">
    <location>
        <begin position="63"/>
        <end position="177"/>
    </location>
</feature>
<reference evidence="3" key="1">
    <citation type="submission" date="2019-03" db="EMBL/GenBank/DDBJ databases">
        <authorList>
            <person name="Hao L."/>
        </authorList>
    </citation>
    <scope>NUCLEOTIDE SEQUENCE</scope>
</reference>
<dbReference type="PANTHER" id="PTHR30595:SF6">
    <property type="entry name" value="SCHLAFEN ALBA-2 DOMAIN-CONTAINING PROTEIN"/>
    <property type="match status" value="1"/>
</dbReference>
<dbReference type="SUPFAM" id="SSF46785">
    <property type="entry name" value="Winged helix' DNA-binding domain"/>
    <property type="match status" value="1"/>
</dbReference>
<feature type="region of interest" description="Disordered" evidence="1">
    <location>
        <begin position="1"/>
        <end position="49"/>
    </location>
</feature>
<sequence length="255" mass="27919">MSPTIHKRPAACAGRQEETMHRPPANEPEKGSETAVHAYPQSSPHTSRSQAFDTLSTLLQEGEGTRVEFKLRAPSADRLAKLICAFANTSGGHILMGVDDGAIVEGVEDIGETRDAIDRALMMVNPAPEVRITELRLDEERVVVMCTVGRGRDKPCRAANARGGEAAYIRVGSAIMPVPKGEEARLEREDAVRSRISLEKIHEKILKIVERNPGITLKKIAQACNLSAYRVRKALVPLLQSGLVVEKNPGRYTLR</sequence>
<dbReference type="PANTHER" id="PTHR30595">
    <property type="entry name" value="GLPR-RELATED TRANSCRIPTIONAL REPRESSOR"/>
    <property type="match status" value="1"/>
</dbReference>
<protein>
    <submittedName>
        <fullName evidence="3">Putative ATP-binding protein</fullName>
    </submittedName>
</protein>
<dbReference type="InterPro" id="IPR036388">
    <property type="entry name" value="WH-like_DNA-bd_sf"/>
</dbReference>